<dbReference type="InterPro" id="IPR005627">
    <property type="entry name" value="CutC-like"/>
</dbReference>
<dbReference type="PANTHER" id="PTHR12598:SF0">
    <property type="entry name" value="COPPER HOMEOSTASIS PROTEIN CUTC HOMOLOG"/>
    <property type="match status" value="1"/>
</dbReference>
<evidence type="ECO:0000313" key="2">
    <source>
        <dbReference type="EMBL" id="MBU5436609.1"/>
    </source>
</evidence>
<organism evidence="2 3">
    <name type="scientific">Tissierella simiarum</name>
    <dbReference type="NCBI Taxonomy" id="2841534"/>
    <lineage>
        <taxon>Bacteria</taxon>
        <taxon>Bacillati</taxon>
        <taxon>Bacillota</taxon>
        <taxon>Tissierellia</taxon>
        <taxon>Tissierellales</taxon>
        <taxon>Tissierellaceae</taxon>
        <taxon>Tissierella</taxon>
    </lineage>
</organism>
<comment type="caution">
    <text evidence="1">Once thought to be involved in copper homeostasis, experiments in E.coli have shown this is not the case.</text>
</comment>
<dbReference type="Pfam" id="PF03932">
    <property type="entry name" value="CutC"/>
    <property type="match status" value="1"/>
</dbReference>
<comment type="similarity">
    <text evidence="1">Belongs to the CutC family.</text>
</comment>
<evidence type="ECO:0000313" key="3">
    <source>
        <dbReference type="Proteomes" id="UP000749471"/>
    </source>
</evidence>
<name>A0ABS6E1D6_9FIRM</name>
<comment type="caution">
    <text evidence="2">The sequence shown here is derived from an EMBL/GenBank/DDBJ whole genome shotgun (WGS) entry which is preliminary data.</text>
</comment>
<dbReference type="EMBL" id="JAHLPM010000001">
    <property type="protein sequence ID" value="MBU5436609.1"/>
    <property type="molecule type" value="Genomic_DNA"/>
</dbReference>
<dbReference type="Proteomes" id="UP000749471">
    <property type="component" value="Unassembled WGS sequence"/>
</dbReference>
<keyword evidence="1" id="KW-0963">Cytoplasm</keyword>
<dbReference type="PANTHER" id="PTHR12598">
    <property type="entry name" value="COPPER HOMEOSTASIS PROTEIN CUTC"/>
    <property type="match status" value="1"/>
</dbReference>
<reference evidence="2 3" key="1">
    <citation type="submission" date="2021-06" db="EMBL/GenBank/DDBJ databases">
        <authorList>
            <person name="Sun Q."/>
            <person name="Li D."/>
        </authorList>
    </citation>
    <scope>NUCLEOTIDE SEQUENCE [LARGE SCALE GENOMIC DNA]</scope>
    <source>
        <strain evidence="2 3">MSJ-40</strain>
    </source>
</reference>
<protein>
    <recommendedName>
        <fullName evidence="1">PF03932 family protein CutC</fullName>
    </recommendedName>
</protein>
<accession>A0ABS6E1D6</accession>
<dbReference type="RefSeq" id="WP_216515950.1">
    <property type="nucleotide sequence ID" value="NZ_JAHLPM010000001.1"/>
</dbReference>
<comment type="subcellular location">
    <subcellularLocation>
        <location evidence="1">Cytoplasm</location>
    </subcellularLocation>
</comment>
<sequence length="208" mass="23120">MDIFKEVCVGNYEEARKAVELGGNRIELCDNLMEGGTTPSYGTIFLAKKRLNIDINVIIRPRGGNFVYSEEEIEIMERDIEICKEIGVNGIVIGALREDNTLDEETIRRLVKKAEGLSVTFHMAFNKIENKKLALDKLVDIGIDRILTAGEEGHAMDNIPVLKELVDYAGERIIILPGAGVTYENYLELVEKTGAKEVHGTKIVGNLV</sequence>
<evidence type="ECO:0000256" key="1">
    <source>
        <dbReference type="HAMAP-Rule" id="MF_00795"/>
    </source>
</evidence>
<keyword evidence="3" id="KW-1185">Reference proteome</keyword>
<gene>
    <name evidence="1" type="primary">cutC</name>
    <name evidence="2" type="ORF">KQI42_01240</name>
</gene>
<proteinExistence type="inferred from homology"/>
<dbReference type="HAMAP" id="MF_00795">
    <property type="entry name" value="CutC"/>
    <property type="match status" value="1"/>
</dbReference>